<sequence length="75" mass="8417">MQGESIDTIRQELIGVSEDFFTKASVEYLGHINMGKLDWYIASHPTTLPKNGNQFDTFSTFTHELFHALGVLSLA</sequence>
<dbReference type="AlphaFoldDB" id="A0AAW5EGW1"/>
<organism evidence="1 2">
    <name type="scientific">Campylobacter jejuni</name>
    <dbReference type="NCBI Taxonomy" id="197"/>
    <lineage>
        <taxon>Bacteria</taxon>
        <taxon>Pseudomonadati</taxon>
        <taxon>Campylobacterota</taxon>
        <taxon>Epsilonproteobacteria</taxon>
        <taxon>Campylobacterales</taxon>
        <taxon>Campylobacteraceae</taxon>
        <taxon>Campylobacter</taxon>
    </lineage>
</organism>
<name>A0AAW5EGW1_CAMJU</name>
<evidence type="ECO:0000313" key="2">
    <source>
        <dbReference type="Proteomes" id="UP001199644"/>
    </source>
</evidence>
<proteinExistence type="predicted"/>
<feature type="non-terminal residue" evidence="1">
    <location>
        <position position="75"/>
    </location>
</feature>
<accession>A0AAW5EGW1</accession>
<dbReference type="EMBL" id="JAJUOL010000633">
    <property type="protein sequence ID" value="MCH3853072.1"/>
    <property type="molecule type" value="Genomic_DNA"/>
</dbReference>
<comment type="caution">
    <text evidence="1">The sequence shown here is derived from an EMBL/GenBank/DDBJ whole genome shotgun (WGS) entry which is preliminary data.</text>
</comment>
<reference evidence="1" key="1">
    <citation type="submission" date="2021-12" db="EMBL/GenBank/DDBJ databases">
        <title>Prevalence of phenicol resistance gene fexA in Campylobacter isolated from poultry supply chain.</title>
        <authorList>
            <person name="Tang B."/>
            <person name="Zheng X."/>
            <person name="Lin J."/>
            <person name="Lin R."/>
            <person name="Yang H."/>
            <person name="Shen Z."/>
            <person name="Xia F."/>
        </authorList>
    </citation>
    <scope>NUCLEOTIDE SEQUENCE</scope>
    <source>
        <strain evidence="1">CJHN2011004</strain>
    </source>
</reference>
<protein>
    <submittedName>
        <fullName evidence="1">Transporter</fullName>
    </submittedName>
</protein>
<evidence type="ECO:0000313" key="1">
    <source>
        <dbReference type="EMBL" id="MCH3853072.1"/>
    </source>
</evidence>
<dbReference type="Proteomes" id="UP001199644">
    <property type="component" value="Unassembled WGS sequence"/>
</dbReference>
<gene>
    <name evidence="1" type="ORF">LZC39_13325</name>
</gene>